<feature type="compositionally biased region" description="Polar residues" evidence="5">
    <location>
        <begin position="131"/>
        <end position="145"/>
    </location>
</feature>
<accession>A0A2A4HHU6</accession>
<protein>
    <recommendedName>
        <fullName evidence="6">Pyridine nucleotide-disulphide oxidoreductase dimerisation domain-containing protein</fullName>
    </recommendedName>
</protein>
<proteinExistence type="inferred from homology"/>
<dbReference type="PANTHER" id="PTHR22912:SF151">
    <property type="entry name" value="DIHYDROLIPOYL DEHYDROGENASE, MITOCHONDRIAL"/>
    <property type="match status" value="1"/>
</dbReference>
<keyword evidence="3" id="KW-0274">FAD</keyword>
<dbReference type="Pfam" id="PF02852">
    <property type="entry name" value="Pyr_redox_dim"/>
    <property type="match status" value="1"/>
</dbReference>
<name>A0A2A4HHU6_9GAMM</name>
<keyword evidence="2" id="KW-0285">Flavoprotein</keyword>
<reference evidence="8" key="1">
    <citation type="submission" date="2017-09" db="EMBL/GenBank/DDBJ databases">
        <authorList>
            <person name="Cho G.-S."/>
            <person name="Oguntoyinbo F.A."/>
            <person name="Cnockaert M."/>
            <person name="Kabisch J."/>
            <person name="Neve H."/>
            <person name="Bockelmann W."/>
            <person name="Wenning M."/>
            <person name="Franz C.M."/>
            <person name="Vandamme P."/>
        </authorList>
    </citation>
    <scope>NUCLEOTIDE SEQUENCE [LARGE SCALE GENOMIC DNA]</scope>
    <source>
        <strain evidence="8">MBT G8648</strain>
    </source>
</reference>
<feature type="region of interest" description="Disordered" evidence="5">
    <location>
        <begin position="128"/>
        <end position="176"/>
    </location>
</feature>
<keyword evidence="4" id="KW-0520">NAD</keyword>
<gene>
    <name evidence="7" type="ORF">CPA45_20020</name>
</gene>
<evidence type="ECO:0000313" key="7">
    <source>
        <dbReference type="EMBL" id="PCF93929.1"/>
    </source>
</evidence>
<sequence>MTSSAVQGELAPRSDAGGTMAPIERYDVVCIGCGCGSGLTAAYSAQQDGKSVALVDNRPDQGLDYVVARKEYADFAKGKIVGSPAGFAKLLVEKGSDRILGFHMIGPQAADLIHEVVVAMNTRGPRRNGCATASTCPRRSPSWSGWCSMPRRRSRSAPRVPAKCDEPTTRSSPSVL</sequence>
<dbReference type="Gene3D" id="3.30.390.30">
    <property type="match status" value="1"/>
</dbReference>
<organism evidence="7 8">
    <name type="scientific">Vreelandella nigrificans</name>
    <dbReference type="NCBI Taxonomy" id="2042704"/>
    <lineage>
        <taxon>Bacteria</taxon>
        <taxon>Pseudomonadati</taxon>
        <taxon>Pseudomonadota</taxon>
        <taxon>Gammaproteobacteria</taxon>
        <taxon>Oceanospirillales</taxon>
        <taxon>Halomonadaceae</taxon>
        <taxon>Vreelandella</taxon>
    </lineage>
</organism>
<evidence type="ECO:0000256" key="5">
    <source>
        <dbReference type="SAM" id="MobiDB-lite"/>
    </source>
</evidence>
<comment type="similarity">
    <text evidence="1">Belongs to the class-I pyridine nucleotide-disulfide oxidoreductase family.</text>
</comment>
<evidence type="ECO:0000256" key="4">
    <source>
        <dbReference type="ARBA" id="ARBA00023027"/>
    </source>
</evidence>
<dbReference type="InterPro" id="IPR036188">
    <property type="entry name" value="FAD/NAD-bd_sf"/>
</dbReference>
<dbReference type="InterPro" id="IPR004099">
    <property type="entry name" value="Pyr_nucl-diS_OxRdtase_dimer"/>
</dbReference>
<dbReference type="GO" id="GO:0050660">
    <property type="term" value="F:flavin adenine dinucleotide binding"/>
    <property type="evidence" value="ECO:0007669"/>
    <property type="project" value="TreeGrafter"/>
</dbReference>
<dbReference type="SUPFAM" id="SSF55424">
    <property type="entry name" value="FAD/NAD-linked reductases, dimerisation (C-terminal) domain"/>
    <property type="match status" value="1"/>
</dbReference>
<dbReference type="Proteomes" id="UP000218677">
    <property type="component" value="Unassembled WGS sequence"/>
</dbReference>
<dbReference type="PANTHER" id="PTHR22912">
    <property type="entry name" value="DISULFIDE OXIDOREDUCTASE"/>
    <property type="match status" value="1"/>
</dbReference>
<evidence type="ECO:0000313" key="8">
    <source>
        <dbReference type="Proteomes" id="UP000218677"/>
    </source>
</evidence>
<evidence type="ECO:0000256" key="3">
    <source>
        <dbReference type="ARBA" id="ARBA00022827"/>
    </source>
</evidence>
<dbReference type="GO" id="GO:0006103">
    <property type="term" value="P:2-oxoglutarate metabolic process"/>
    <property type="evidence" value="ECO:0007669"/>
    <property type="project" value="TreeGrafter"/>
</dbReference>
<keyword evidence="8" id="KW-1185">Reference proteome</keyword>
<feature type="domain" description="Pyridine nucleotide-disulphide oxidoreductase dimerisation" evidence="6">
    <location>
        <begin position="61"/>
        <end position="128"/>
    </location>
</feature>
<evidence type="ECO:0000256" key="1">
    <source>
        <dbReference type="ARBA" id="ARBA00007532"/>
    </source>
</evidence>
<dbReference type="EMBL" id="NWUX01000027">
    <property type="protein sequence ID" value="PCF93929.1"/>
    <property type="molecule type" value="Genomic_DNA"/>
</dbReference>
<dbReference type="SUPFAM" id="SSF51905">
    <property type="entry name" value="FAD/NAD(P)-binding domain"/>
    <property type="match status" value="1"/>
</dbReference>
<dbReference type="GO" id="GO:0004148">
    <property type="term" value="F:dihydrolipoyl dehydrogenase (NADH) activity"/>
    <property type="evidence" value="ECO:0007669"/>
    <property type="project" value="TreeGrafter"/>
</dbReference>
<evidence type="ECO:0000256" key="2">
    <source>
        <dbReference type="ARBA" id="ARBA00022630"/>
    </source>
</evidence>
<evidence type="ECO:0000259" key="6">
    <source>
        <dbReference type="Pfam" id="PF02852"/>
    </source>
</evidence>
<dbReference type="InterPro" id="IPR016156">
    <property type="entry name" value="FAD/NAD-linked_Rdtase_dimer_sf"/>
</dbReference>
<dbReference type="AlphaFoldDB" id="A0A2A4HHU6"/>
<dbReference type="InterPro" id="IPR050151">
    <property type="entry name" value="Class-I_Pyr_Nuc-Dis_Oxidored"/>
</dbReference>
<dbReference type="OrthoDB" id="6132190at2"/>
<comment type="caution">
    <text evidence="7">The sequence shown here is derived from an EMBL/GenBank/DDBJ whole genome shotgun (WGS) entry which is preliminary data.</text>
</comment>